<organism evidence="1 2">
    <name type="scientific">Sphingobacterium thalpophilum</name>
    <dbReference type="NCBI Taxonomy" id="259"/>
    <lineage>
        <taxon>Bacteria</taxon>
        <taxon>Pseudomonadati</taxon>
        <taxon>Bacteroidota</taxon>
        <taxon>Sphingobacteriia</taxon>
        <taxon>Sphingobacteriales</taxon>
        <taxon>Sphingobacteriaceae</taxon>
        <taxon>Sphingobacterium</taxon>
    </lineage>
</organism>
<accession>A0ACD5BYL9</accession>
<evidence type="ECO:0000313" key="1">
    <source>
        <dbReference type="EMBL" id="WZN54673.1"/>
    </source>
</evidence>
<reference evidence="1" key="1">
    <citation type="submission" date="2024-04" db="EMBL/GenBank/DDBJ databases">
        <title>Complete genome sequence of Sphingobacterium thalpophiium BAA-1094.</title>
        <authorList>
            <person name="Adaikpoh B.I."/>
        </authorList>
    </citation>
    <scope>NUCLEOTIDE SEQUENCE</scope>
    <source>
        <strain evidence="1">BAA-1094</strain>
    </source>
</reference>
<dbReference type="EMBL" id="CP151087">
    <property type="protein sequence ID" value="WZN54673.1"/>
    <property type="molecule type" value="Genomic_DNA"/>
</dbReference>
<gene>
    <name evidence="1" type="ORF">AACH28_18800</name>
</gene>
<evidence type="ECO:0000313" key="2">
    <source>
        <dbReference type="Proteomes" id="UP001485301"/>
    </source>
</evidence>
<sequence length="376" mass="42033">MKRKVLLQILSLGVFSFGLFMIIDSKAQDVEAPPEDIEVESIMYDVNANCVEKNIGDPEFPTDEYGGNGSSNYLGSFLQNTFSFSGMNTLDEVVVTRVVAKPKSTTSCGNGGFGLDIGSGIAIPNLNGWWESMIKVTLKKLAKIDPCADRAALNDRKTKQSTIAKNNEIKNLTLQTGKEHGYNTYMNLNTKEVTNYTNVDVGYELGDGVHEVTSHERWQWKANDQVEVTVDYTHTHGFESAPSSIDVFSGIGIYMATSNANMDVLSPAQKQVYLSYHSINVMTANHDYAITITDPVKWVNRYPNRQADFEEYKRLTRGYRRMGNNAYTSQELALIDLYGDMIQLYSSESGTANFKPLNSKIDPNTFRKFISINNCN</sequence>
<proteinExistence type="predicted"/>
<protein>
    <submittedName>
        <fullName evidence="1">Uncharacterized protein</fullName>
    </submittedName>
</protein>
<dbReference type="Proteomes" id="UP001485301">
    <property type="component" value="Chromosome"/>
</dbReference>
<name>A0ACD5BYL9_9SPHI</name>
<keyword evidence="2" id="KW-1185">Reference proteome</keyword>